<dbReference type="RefSeq" id="WP_169925446.1">
    <property type="nucleotide sequence ID" value="NZ_PDJG01000001.1"/>
</dbReference>
<evidence type="ECO:0000313" key="2">
    <source>
        <dbReference type="Proteomes" id="UP000225548"/>
    </source>
</evidence>
<dbReference type="GO" id="GO:0050830">
    <property type="term" value="P:defense response to Gram-positive bacterium"/>
    <property type="evidence" value="ECO:0007669"/>
    <property type="project" value="InterPro"/>
</dbReference>
<comment type="caution">
    <text evidence="1">The sequence shown here is derived from an EMBL/GenBank/DDBJ whole genome shotgun (WGS) entry which is preliminary data.</text>
</comment>
<accession>A0A2A9E7K5</accession>
<keyword evidence="2" id="KW-1185">Reference proteome</keyword>
<sequence>MKSNRTSDPSVSVLDEIIDQNLEDQSGGQGWGTTITSLACYGVSWVLGNGGNFCTVTQECQSNC</sequence>
<reference evidence="1 2" key="1">
    <citation type="submission" date="2017-10" db="EMBL/GenBank/DDBJ databases">
        <title>Sequencing the genomes of 1000 actinobacteria strains.</title>
        <authorList>
            <person name="Klenk H.-P."/>
        </authorList>
    </citation>
    <scope>NUCLEOTIDE SEQUENCE [LARGE SCALE GENOMIC DNA]</scope>
    <source>
        <strain evidence="1 2">DSM 18966</strain>
    </source>
</reference>
<dbReference type="InterPro" id="IPR029243">
    <property type="entry name" value="Lantibiotic_alpha"/>
</dbReference>
<proteinExistence type="predicted"/>
<name>A0A2A9E7K5_9MICO</name>
<dbReference type="Pfam" id="PF14867">
    <property type="entry name" value="Lantibiotic_a"/>
    <property type="match status" value="1"/>
</dbReference>
<protein>
    <submittedName>
        <fullName evidence="1">Two-component lantibiotic alpha peptide</fullName>
    </submittedName>
</protein>
<dbReference type="NCBIfam" id="NF000539">
    <property type="entry name" value="plantaricin"/>
    <property type="match status" value="1"/>
</dbReference>
<dbReference type="EMBL" id="PDJG01000001">
    <property type="protein sequence ID" value="PFG35037.1"/>
    <property type="molecule type" value="Genomic_DNA"/>
</dbReference>
<dbReference type="Proteomes" id="UP000225548">
    <property type="component" value="Unassembled WGS sequence"/>
</dbReference>
<dbReference type="AlphaFoldDB" id="A0A2A9E7K5"/>
<evidence type="ECO:0000313" key="1">
    <source>
        <dbReference type="EMBL" id="PFG35037.1"/>
    </source>
</evidence>
<gene>
    <name evidence="1" type="ORF">ATL42_2970</name>
</gene>
<organism evidence="1 2">
    <name type="scientific">Sanguibacter antarcticus</name>
    <dbReference type="NCBI Taxonomy" id="372484"/>
    <lineage>
        <taxon>Bacteria</taxon>
        <taxon>Bacillati</taxon>
        <taxon>Actinomycetota</taxon>
        <taxon>Actinomycetes</taxon>
        <taxon>Micrococcales</taxon>
        <taxon>Sanguibacteraceae</taxon>
        <taxon>Sanguibacter</taxon>
    </lineage>
</organism>